<feature type="transmembrane region" description="Helical" evidence="2">
    <location>
        <begin position="59"/>
        <end position="80"/>
    </location>
</feature>
<feature type="region of interest" description="Disordered" evidence="1">
    <location>
        <begin position="249"/>
        <end position="379"/>
    </location>
</feature>
<dbReference type="STRING" id="113562.SAMN04489716_8412"/>
<name>A0A1H2D7G3_9ACTN</name>
<feature type="compositionally biased region" description="Pro residues" evidence="1">
    <location>
        <begin position="256"/>
        <end position="268"/>
    </location>
</feature>
<dbReference type="OrthoDB" id="3298052at2"/>
<dbReference type="RefSeq" id="WP_092554392.1">
    <property type="nucleotide sequence ID" value="NZ_BOMJ01000080.1"/>
</dbReference>
<feature type="compositionally biased region" description="Low complexity" evidence="1">
    <location>
        <begin position="330"/>
        <end position="339"/>
    </location>
</feature>
<dbReference type="AlphaFoldDB" id="A0A1H2D7G3"/>
<protein>
    <submittedName>
        <fullName evidence="3">Uncharacterized protein</fullName>
    </submittedName>
</protein>
<keyword evidence="2" id="KW-0812">Transmembrane</keyword>
<feature type="compositionally biased region" description="Basic and acidic residues" evidence="1">
    <location>
        <begin position="403"/>
        <end position="428"/>
    </location>
</feature>
<keyword evidence="4" id="KW-1185">Reference proteome</keyword>
<organism evidence="3 4">
    <name type="scientific">Actinoplanes derwentensis</name>
    <dbReference type="NCBI Taxonomy" id="113562"/>
    <lineage>
        <taxon>Bacteria</taxon>
        <taxon>Bacillati</taxon>
        <taxon>Actinomycetota</taxon>
        <taxon>Actinomycetes</taxon>
        <taxon>Micromonosporales</taxon>
        <taxon>Micromonosporaceae</taxon>
        <taxon>Actinoplanes</taxon>
    </lineage>
</organism>
<evidence type="ECO:0000313" key="3">
    <source>
        <dbReference type="EMBL" id="SDT78534.1"/>
    </source>
</evidence>
<keyword evidence="2" id="KW-0472">Membrane</keyword>
<feature type="region of interest" description="Disordered" evidence="1">
    <location>
        <begin position="395"/>
        <end position="428"/>
    </location>
</feature>
<feature type="transmembrane region" description="Helical" evidence="2">
    <location>
        <begin position="126"/>
        <end position="146"/>
    </location>
</feature>
<feature type="compositionally biased region" description="Low complexity" evidence="1">
    <location>
        <begin position="347"/>
        <end position="363"/>
    </location>
</feature>
<feature type="transmembrane region" description="Helical" evidence="2">
    <location>
        <begin position="86"/>
        <end position="105"/>
    </location>
</feature>
<reference evidence="3 4" key="1">
    <citation type="submission" date="2016-10" db="EMBL/GenBank/DDBJ databases">
        <authorList>
            <person name="de Groot N.N."/>
        </authorList>
    </citation>
    <scope>NUCLEOTIDE SEQUENCE [LARGE SCALE GENOMIC DNA]</scope>
    <source>
        <strain evidence="3 4">DSM 43941</strain>
    </source>
</reference>
<dbReference type="EMBL" id="LT629758">
    <property type="protein sequence ID" value="SDT78534.1"/>
    <property type="molecule type" value="Genomic_DNA"/>
</dbReference>
<keyword evidence="2" id="KW-1133">Transmembrane helix</keyword>
<evidence type="ECO:0000313" key="4">
    <source>
        <dbReference type="Proteomes" id="UP000198688"/>
    </source>
</evidence>
<proteinExistence type="predicted"/>
<sequence>MIRSLLTAYAALIALLLAVGRPWLAAPLCLIALLSIGALWLRALPGLPAETAVPAVRGGLAAIAGLVTVPLVALVLHAFGAPVRPGPLIIGCAVLVTVLGTVALLRPRPSGEDPSPSPAGYARSTAAVAVPVILAVAVGGVAVHGYRTGPSPAEPGYLSIALNGWAAAIDRPVTVPARGLAVPIRVASAGLDEITGLLQLRIGGQVVDREPMTLAADTIRFLTVHVPAPPADGHLRAVDISIGGTSTGFYARSPAVPHPSPQPQPVAPERPDPGFRGPAPGSWPTPRDGRSTRNAPLAKPPAEIRATSTGPAVKVGRPPVADGSTRTRSTGAPATGAADPPDEPGERPSGTGPTGSTDSGGKPIRPKPIPPPVDTFVDGELPVPDSLGWLVASVGGHMIGPVPDRETHRSWHDRKSGKCRNAEEPVEC</sequence>
<gene>
    <name evidence="3" type="ORF">SAMN04489716_8412</name>
</gene>
<evidence type="ECO:0000256" key="1">
    <source>
        <dbReference type="SAM" id="MobiDB-lite"/>
    </source>
</evidence>
<accession>A0A1H2D7G3</accession>
<dbReference type="Proteomes" id="UP000198688">
    <property type="component" value="Chromosome I"/>
</dbReference>
<evidence type="ECO:0000256" key="2">
    <source>
        <dbReference type="SAM" id="Phobius"/>
    </source>
</evidence>